<feature type="region of interest" description="Disordered" evidence="6">
    <location>
        <begin position="2118"/>
        <end position="2143"/>
    </location>
</feature>
<dbReference type="PROSITE" id="PS50178">
    <property type="entry name" value="ZF_FYVE"/>
    <property type="match status" value="1"/>
</dbReference>
<dbReference type="GO" id="GO:0005813">
    <property type="term" value="C:centrosome"/>
    <property type="evidence" value="ECO:0007669"/>
    <property type="project" value="TreeGrafter"/>
</dbReference>
<gene>
    <name evidence="8" type="ORF">R5R35_006568</name>
</gene>
<dbReference type="InterPro" id="IPR028730">
    <property type="entry name" value="ZFYVE26"/>
</dbReference>
<evidence type="ECO:0000256" key="2">
    <source>
        <dbReference type="ARBA" id="ARBA00022723"/>
    </source>
</evidence>
<comment type="caution">
    <text evidence="8">The sequence shown here is derived from an EMBL/GenBank/DDBJ whole genome shotgun (WGS) entry which is preliminary data.</text>
</comment>
<dbReference type="SMART" id="SM00064">
    <property type="entry name" value="FYVE"/>
    <property type="match status" value="1"/>
</dbReference>
<evidence type="ECO:0000256" key="6">
    <source>
        <dbReference type="SAM" id="MobiDB-lite"/>
    </source>
</evidence>
<evidence type="ECO:0000256" key="4">
    <source>
        <dbReference type="ARBA" id="ARBA00022833"/>
    </source>
</evidence>
<dbReference type="GO" id="GO:0000281">
    <property type="term" value="P:mitotic cytokinesis"/>
    <property type="evidence" value="ECO:0007669"/>
    <property type="project" value="InterPro"/>
</dbReference>
<keyword evidence="1" id="KW-0597">Phosphoprotein</keyword>
<dbReference type="InterPro" id="IPR000306">
    <property type="entry name" value="Znf_FYVE"/>
</dbReference>
<keyword evidence="3 5" id="KW-0863">Zinc-finger</keyword>
<evidence type="ECO:0000313" key="9">
    <source>
        <dbReference type="Proteomes" id="UP001378592"/>
    </source>
</evidence>
<evidence type="ECO:0000256" key="5">
    <source>
        <dbReference type="PROSITE-ProRule" id="PRU00091"/>
    </source>
</evidence>
<dbReference type="Gene3D" id="3.30.40.10">
    <property type="entry name" value="Zinc/RING finger domain, C3HC4 (zinc finger)"/>
    <property type="match status" value="1"/>
</dbReference>
<dbReference type="Proteomes" id="UP001378592">
    <property type="component" value="Unassembled WGS sequence"/>
</dbReference>
<dbReference type="InterPro" id="IPR057946">
    <property type="entry name" value="TPR_ZFYVE26"/>
</dbReference>
<dbReference type="InterPro" id="IPR017455">
    <property type="entry name" value="Znf_FYVE-rel"/>
</dbReference>
<dbReference type="InterPro" id="IPR011011">
    <property type="entry name" value="Znf_FYVE_PHD"/>
</dbReference>
<name>A0AAN9VDC2_9ORTH</name>
<evidence type="ECO:0000256" key="3">
    <source>
        <dbReference type="ARBA" id="ARBA00022771"/>
    </source>
</evidence>
<feature type="domain" description="FYVE-type" evidence="7">
    <location>
        <begin position="2055"/>
        <end position="2115"/>
    </location>
</feature>
<feature type="region of interest" description="Disordered" evidence="6">
    <location>
        <begin position="2410"/>
        <end position="2431"/>
    </location>
</feature>
<dbReference type="Pfam" id="PF25569">
    <property type="entry name" value="TPR_ZFYVE26"/>
    <property type="match status" value="1"/>
</dbReference>
<dbReference type="Pfam" id="PF04784">
    <property type="entry name" value="DUF547"/>
    <property type="match status" value="1"/>
</dbReference>
<feature type="compositionally biased region" description="Low complexity" evidence="6">
    <location>
        <begin position="2124"/>
        <end position="2134"/>
    </location>
</feature>
<dbReference type="PANTHER" id="PTHR46591">
    <property type="entry name" value="ZINC FINGER FYVE DOMAIN-CONTAINING PROTEIN 26"/>
    <property type="match status" value="1"/>
</dbReference>
<dbReference type="GO" id="GO:0005765">
    <property type="term" value="C:lysosomal membrane"/>
    <property type="evidence" value="ECO:0007669"/>
    <property type="project" value="TreeGrafter"/>
</dbReference>
<dbReference type="GO" id="GO:0008270">
    <property type="term" value="F:zinc ion binding"/>
    <property type="evidence" value="ECO:0007669"/>
    <property type="project" value="UniProtKB-KW"/>
</dbReference>
<dbReference type="GO" id="GO:0032465">
    <property type="term" value="P:regulation of cytokinesis"/>
    <property type="evidence" value="ECO:0007669"/>
    <property type="project" value="TreeGrafter"/>
</dbReference>
<proteinExistence type="predicted"/>
<accession>A0AAN9VDC2</accession>
<keyword evidence="9" id="KW-1185">Reference proteome</keyword>
<feature type="compositionally biased region" description="Polar residues" evidence="6">
    <location>
        <begin position="639"/>
        <end position="652"/>
    </location>
</feature>
<dbReference type="PANTHER" id="PTHR46591:SF1">
    <property type="entry name" value="ZINC FINGER FYVE DOMAIN-CONTAINING PROTEIN 26"/>
    <property type="match status" value="1"/>
</dbReference>
<dbReference type="InterPro" id="IPR013083">
    <property type="entry name" value="Znf_RING/FYVE/PHD"/>
</dbReference>
<dbReference type="Pfam" id="PF01363">
    <property type="entry name" value="FYVE"/>
    <property type="match status" value="1"/>
</dbReference>
<protein>
    <recommendedName>
        <fullName evidence="7">FYVE-type domain-containing protein</fullName>
    </recommendedName>
</protein>
<reference evidence="8 9" key="1">
    <citation type="submission" date="2024-03" db="EMBL/GenBank/DDBJ databases">
        <title>The genome assembly and annotation of the cricket Gryllus longicercus Weissman &amp; Gray.</title>
        <authorList>
            <person name="Szrajer S."/>
            <person name="Gray D."/>
            <person name="Ylla G."/>
        </authorList>
    </citation>
    <scope>NUCLEOTIDE SEQUENCE [LARGE SCALE GENOMIC DNA]</scope>
    <source>
        <strain evidence="8">DAG 2021-001</strain>
        <tissue evidence="8">Whole body minus gut</tissue>
    </source>
</reference>
<dbReference type="EMBL" id="JAZDUA010000308">
    <property type="protein sequence ID" value="KAK7861653.1"/>
    <property type="molecule type" value="Genomic_DNA"/>
</dbReference>
<organism evidence="8 9">
    <name type="scientific">Gryllus longicercus</name>
    <dbReference type="NCBI Taxonomy" id="2509291"/>
    <lineage>
        <taxon>Eukaryota</taxon>
        <taxon>Metazoa</taxon>
        <taxon>Ecdysozoa</taxon>
        <taxon>Arthropoda</taxon>
        <taxon>Hexapoda</taxon>
        <taxon>Insecta</taxon>
        <taxon>Pterygota</taxon>
        <taxon>Neoptera</taxon>
        <taxon>Polyneoptera</taxon>
        <taxon>Orthoptera</taxon>
        <taxon>Ensifera</taxon>
        <taxon>Gryllidea</taxon>
        <taxon>Grylloidea</taxon>
        <taxon>Gryllidae</taxon>
        <taxon>Gryllinae</taxon>
        <taxon>Gryllus</taxon>
    </lineage>
</organism>
<feature type="compositionally biased region" description="Pro residues" evidence="6">
    <location>
        <begin position="2414"/>
        <end position="2428"/>
    </location>
</feature>
<feature type="region of interest" description="Disordered" evidence="6">
    <location>
        <begin position="630"/>
        <end position="661"/>
    </location>
</feature>
<dbReference type="GO" id="GO:0032266">
    <property type="term" value="F:phosphatidylinositol-3-phosphate binding"/>
    <property type="evidence" value="ECO:0007669"/>
    <property type="project" value="InterPro"/>
</dbReference>
<evidence type="ECO:0000313" key="8">
    <source>
        <dbReference type="EMBL" id="KAK7861653.1"/>
    </source>
</evidence>
<evidence type="ECO:0000259" key="7">
    <source>
        <dbReference type="PROSITE" id="PS50178"/>
    </source>
</evidence>
<evidence type="ECO:0000256" key="1">
    <source>
        <dbReference type="ARBA" id="ARBA00022553"/>
    </source>
</evidence>
<dbReference type="GO" id="GO:0000724">
    <property type="term" value="P:double-strand break repair via homologous recombination"/>
    <property type="evidence" value="ECO:0007669"/>
    <property type="project" value="InterPro"/>
</dbReference>
<dbReference type="SUPFAM" id="SSF57903">
    <property type="entry name" value="FYVE/PHD zinc finger"/>
    <property type="match status" value="1"/>
</dbReference>
<keyword evidence="2" id="KW-0479">Metal-binding</keyword>
<keyword evidence="4" id="KW-0862">Zinc</keyword>
<dbReference type="InterPro" id="IPR006869">
    <property type="entry name" value="DUF547"/>
</dbReference>
<sequence>MSKFAVTFTSSCTELGLWYLVESCKSFKDKLVGWEPDFTVFGSRLWRSSPVVKYQWQELWLEMTTVAHVYRILKTKPEKIADMNTQKQVAEFQWLLQFISKKHPDLAEELWQLFVWRVCAGQQTICLLTEKLLEVLSDFLCHDAVCAHSLISYIIPKSSQPNATSDQLMDLYIGVLKECSCTAASFHSKSTEIGSRYQHMELTHAKDMFLSILSLMCLENNEEKLGNWLYEYLKSADNLVVSQKLMYFSLISQTHLGLLQYIFRLKERNQFIKWGGQCLVIPKDWLSANIKENSLFHSTVKNRVHCAEILLEVALSLLSQEEDQEVQVLSGWPHALKLLLPLLLPQLWTRATAGVQLTRWLQLLGCICKGIDCDPVLRHLGNILEQQVQLLEWCSAHTHNCSMSGGEILHISASSSTLKTLWLATDLSVANWSEIKQLLHGRQQQVCKWGEQQSDTSTPGCLWDVTLFDGFCILISCFEAIHLAMILEKNGCLENQMFKYNSTETNEKDIKETADTSTHNPHAEILSKLQNVQDAVCSLFPLDFRIEVMEDLFSLLFLKQDCREENSDSDTSLEEGAVEEGLPDFETGLESSIASSVTSFINVSEPSDSKIKNTKAFETSTLDEYELLSSGNMEDDPSAFSSTQVKSQQYSQEDVGETSHETASKILCENKDDIKNDSFIDSSVKISQCSRMHLPRLQREGQIEDLHTALSPPSAKGSGSPDKYLLHTPLGAGMFRARGKQLFVCSQKLVNTLLNVLSECLVNTKAALYQQQKNTSITVPDSLVQRINRLSMAVSEANWRVHLLGPKLSGKDKLSDDEITDGPGSTRTSTSLTNIAQSLNVVKLYNLCGTGSCPIREADSMADNYVVQLLSSPNSLAVQCLAHRRLDEAQEVVQMHQMSSTTVSDIAFTASLIRMRARLRSTVPEGSRRVVSPVTVQSQCASEQQILPSEPSRAQNPLLQCVKQVATEGAFIAWVTKEVGFFLSSTPLANLPEAPEVMAEFPVCENVLGVSQSSSTLALWDVLLTASSTNEHSVALLGLLEQCTEIAGRLGNLPPPSLSKGQTLGTGPYIQALVESFRLVNKDTTDGGFSTRISVCNLLHSHLYPLLWRGLKDQLQFWRVLATKAESWRELVCEDSESSLDVYWFKLLQSDILRDFVKLCASLNVSAGFISPAEEICGKENYVDKLLFYITFLSACLSEEPAQCATECMSERVLGSSLREHLGGLALQLDLQPERETSVLAHARLEAIAHLVHHNLVLSMASIVWPKTLQATAGGPVSAVSPRESASGSRIVLNHQLESWMGPVELPNQAVAGLLDHLLAALEALAGGENFLDKAKASQVVSNRLVQWVLNQTACLSLLDLSLLQPGPETVAFYTNLANLVWLHSLLVLETGKAGFGLLSPCDLRRSISQCSVGYIIGQKEQTFISLYNLQNTLCRIPSKWPYLWNSQKRLPSVSKQDPRLAFVLACGHQYTPRIQVLNQDDLENQLNTAAAEYLMSQVENSDEPIQLPQTFAPWREVTAPIVSSDFFLFSGKEHEIFEIMKLKSHCYAANTKDSMSLLHLSNEEEKETITKLIETDESESIEFISKFLQTLWDGAEFSNVSYKFTIKLKGCPQKVPKSKEDDLLSKDDNCNITEGALHFVESHCWLLAIILSRLLQESKKDNLTDTTEQLLAKWAHVTKHLRRLLVSRPVAALREAFEGSPVMCALQLPFAVDRITPEVAHLLECGREQEAVEVVWMLPERAVYDHPGMSVLRDMLLFPTASSSECKGSIQPWKQCLLLENKSMAVSCVLDHLGDWPLPACQRVLQSLLGEWSQPVPAALRVVLQQRLLHIQVQGKVSVSWAEQHPHVTPQNFQVNVEFILLLLELENYDFAVIEQLLLSLPPRKAFTICEELLSQLESINCKKSVVAFIVDVLHETLSQEEMARFTVMALGVRMLDFLTPNLHEAFWDLVCEPQLILEQLLMNSQFLVLEQIISSLRHTLSQLPPSSPLNPDKIDALLRDYAAQALECRSVMISKEGKGTSGDVEDGQVSMESDAEEFVMPKKVPAKGDWMPDNKASECLCCRAVTFSMFNRRHHCRRCGRLVCAGCSAGRMQVEGYGQVAVRVCDACVRQTAKVGAGQGAGSSPPDAAAEAADGDHPDAQDAAADAAAAAAATAATLQWRLACDAAHNATVRGEFAYARAPSVALCLAALAAHSEGAACPRFLVGASATLLQLLAPVGPGAAPNPEVDAALVLRMARSLLVAAKLKYARLGLATGEAHCDGLLQRADLLALLASAPGGCAALAPALLSAPGVAFAPASAPAPAPAATAAALRHLRARLLALERWPLAVEVCTKAGLDGGAAWAAWGRACLRAGRWRAARDKFARCLAPALVVAPVPAPHPAAGPGAPAAGPADQPALSEVLHLLQSGTCAAPPPPPPPSPPPSPVPAQLAGIAEAEPLLRRLSALEEVARGRVATPAPPAPPPAASWPASAAHQECLFYLRAYGSAGAQLGFLAGRGGRAGAGAGGAAALAAAVRYVRDAHVDPDTFVDALYLRCLREGRTAALHAALRDADPSLASWQAYLQRACAALARRGLLHALYRLQLFCGDLVRASMSCVRFYAAGGRSFGDLARAAPHLAAAERHLQAHLEAQLAPQLTLQASTVPAGAGAGTAGGAATPAPGPLQLDARQVDAHIRTVRRQGEVARFLSACEARGARPMALVRELWPAASAAAHAQAHAHAAAPPTLFGSARERVQLAALAILCGRDVEEGFGIAFRIIQDHHIKYFHVYGVVVRHLAEKNQVTDIERLVKCIQQSGLSVAETSALCDNVLTAALQVFSEKGELHVGENLVKLMTSVSAKISVYIETHQLKSAYLLAVKNERFEDIHRIMNEAKRLGQTSIQRICAQKLNLPM</sequence>
<dbReference type="GO" id="GO:0030496">
    <property type="term" value="C:midbody"/>
    <property type="evidence" value="ECO:0007669"/>
    <property type="project" value="TreeGrafter"/>
</dbReference>